<keyword evidence="7 11" id="KW-0472">Membrane</keyword>
<comment type="similarity">
    <text evidence="2">Belongs to the G-protein coupled receptor 4 family.</text>
</comment>
<evidence type="ECO:0000256" key="2">
    <source>
        <dbReference type="ARBA" id="ARBA00011085"/>
    </source>
</evidence>
<feature type="compositionally biased region" description="Polar residues" evidence="10">
    <location>
        <begin position="445"/>
        <end position="454"/>
    </location>
</feature>
<evidence type="ECO:0000313" key="13">
    <source>
        <dbReference type="Proteomes" id="UP000623687"/>
    </source>
</evidence>
<dbReference type="GO" id="GO:0004932">
    <property type="term" value="F:mating-type factor pheromone receptor activity"/>
    <property type="evidence" value="ECO:0007669"/>
    <property type="project" value="InterPro"/>
</dbReference>
<feature type="region of interest" description="Disordered" evidence="10">
    <location>
        <begin position="436"/>
        <end position="472"/>
    </location>
</feature>
<dbReference type="Proteomes" id="UP000623687">
    <property type="component" value="Unassembled WGS sequence"/>
</dbReference>
<comment type="caution">
    <text evidence="12">The sequence shown here is derived from an EMBL/GenBank/DDBJ whole genome shotgun (WGS) entry which is preliminary data.</text>
</comment>
<dbReference type="GO" id="GO:0005886">
    <property type="term" value="C:plasma membrane"/>
    <property type="evidence" value="ECO:0007669"/>
    <property type="project" value="TreeGrafter"/>
</dbReference>
<evidence type="ECO:0000256" key="5">
    <source>
        <dbReference type="ARBA" id="ARBA00022989"/>
    </source>
</evidence>
<feature type="region of interest" description="Disordered" evidence="10">
    <location>
        <begin position="368"/>
        <end position="419"/>
    </location>
</feature>
<proteinExistence type="inferred from homology"/>
<keyword evidence="5 11" id="KW-1133">Transmembrane helix</keyword>
<dbReference type="OrthoDB" id="2874149at2759"/>
<evidence type="ECO:0000256" key="1">
    <source>
        <dbReference type="ARBA" id="ARBA00004141"/>
    </source>
</evidence>
<reference evidence="12" key="1">
    <citation type="submission" date="2019-07" db="EMBL/GenBank/DDBJ databases">
        <authorList>
            <person name="Palmer J.M."/>
        </authorList>
    </citation>
    <scope>NUCLEOTIDE SEQUENCE</scope>
    <source>
        <strain evidence="12">PC9</strain>
    </source>
</reference>
<keyword evidence="6" id="KW-0297">G-protein coupled receptor</keyword>
<gene>
    <name evidence="12" type="ORF">PC9H_011812</name>
</gene>
<evidence type="ECO:0000256" key="9">
    <source>
        <dbReference type="ARBA" id="ARBA00023224"/>
    </source>
</evidence>
<evidence type="ECO:0000256" key="11">
    <source>
        <dbReference type="SAM" id="Phobius"/>
    </source>
</evidence>
<keyword evidence="4 11" id="KW-0812">Transmembrane</keyword>
<keyword evidence="13" id="KW-1185">Reference proteome</keyword>
<dbReference type="VEuPathDB" id="FungiDB:PC9H_011812"/>
<protein>
    <submittedName>
        <fullName evidence="12">Uncharacterized protein</fullName>
    </submittedName>
</protein>
<dbReference type="PRINTS" id="PR00899">
    <property type="entry name" value="GPCRSTE3"/>
</dbReference>
<evidence type="ECO:0000256" key="6">
    <source>
        <dbReference type="ARBA" id="ARBA00023040"/>
    </source>
</evidence>
<dbReference type="AlphaFoldDB" id="A0A8H6ZM61"/>
<dbReference type="PANTHER" id="PTHR28097">
    <property type="entry name" value="PHEROMONE A FACTOR RECEPTOR"/>
    <property type="match status" value="1"/>
</dbReference>
<feature type="transmembrane region" description="Helical" evidence="11">
    <location>
        <begin position="276"/>
        <end position="295"/>
    </location>
</feature>
<feature type="transmembrane region" description="Helical" evidence="11">
    <location>
        <begin position="66"/>
        <end position="86"/>
    </location>
</feature>
<dbReference type="GeneID" id="59381630"/>
<name>A0A8H6ZM61_PLEOS</name>
<feature type="transmembrane region" description="Helical" evidence="11">
    <location>
        <begin position="34"/>
        <end position="54"/>
    </location>
</feature>
<evidence type="ECO:0000256" key="7">
    <source>
        <dbReference type="ARBA" id="ARBA00023136"/>
    </source>
</evidence>
<feature type="transmembrane region" description="Helical" evidence="11">
    <location>
        <begin position="6"/>
        <end position="22"/>
    </location>
</feature>
<dbReference type="PANTHER" id="PTHR28097:SF1">
    <property type="entry name" value="PHEROMONE A FACTOR RECEPTOR"/>
    <property type="match status" value="1"/>
</dbReference>
<keyword evidence="8" id="KW-0675">Receptor</keyword>
<evidence type="ECO:0000313" key="12">
    <source>
        <dbReference type="EMBL" id="KAF7421290.1"/>
    </source>
</evidence>
<evidence type="ECO:0000256" key="3">
    <source>
        <dbReference type="ARBA" id="ARBA00022507"/>
    </source>
</evidence>
<keyword evidence="9" id="KW-0807">Transducer</keyword>
<feature type="transmembrane region" description="Helical" evidence="11">
    <location>
        <begin position="217"/>
        <end position="241"/>
    </location>
</feature>
<comment type="subcellular location">
    <subcellularLocation>
        <location evidence="1">Membrane</location>
        <topology evidence="1">Multi-pass membrane protein</topology>
    </subcellularLocation>
</comment>
<evidence type="ECO:0000256" key="8">
    <source>
        <dbReference type="ARBA" id="ARBA00023170"/>
    </source>
</evidence>
<dbReference type="Pfam" id="PF02076">
    <property type="entry name" value="STE3"/>
    <property type="match status" value="2"/>
</dbReference>
<feature type="transmembrane region" description="Helical" evidence="11">
    <location>
        <begin position="107"/>
        <end position="126"/>
    </location>
</feature>
<feature type="transmembrane region" description="Helical" evidence="11">
    <location>
        <begin position="171"/>
        <end position="196"/>
    </location>
</feature>
<dbReference type="InterPro" id="IPR001499">
    <property type="entry name" value="GPCR_STE3"/>
</dbReference>
<evidence type="ECO:0000256" key="4">
    <source>
        <dbReference type="ARBA" id="ARBA00022692"/>
    </source>
</evidence>
<organism evidence="12 13">
    <name type="scientific">Pleurotus ostreatus</name>
    <name type="common">Oyster mushroom</name>
    <name type="synonym">White-rot fungus</name>
    <dbReference type="NCBI Taxonomy" id="5322"/>
    <lineage>
        <taxon>Eukaryota</taxon>
        <taxon>Fungi</taxon>
        <taxon>Dikarya</taxon>
        <taxon>Basidiomycota</taxon>
        <taxon>Agaricomycotina</taxon>
        <taxon>Agaricomycetes</taxon>
        <taxon>Agaricomycetidae</taxon>
        <taxon>Agaricales</taxon>
        <taxon>Pleurotineae</taxon>
        <taxon>Pleurotaceae</taxon>
        <taxon>Pleurotus</taxon>
    </lineage>
</organism>
<feature type="compositionally biased region" description="Low complexity" evidence="10">
    <location>
        <begin position="460"/>
        <end position="472"/>
    </location>
</feature>
<dbReference type="GO" id="GO:0000750">
    <property type="term" value="P:pheromone-dependent signal transduction involved in conjugation with cellular fusion"/>
    <property type="evidence" value="ECO:0007669"/>
    <property type="project" value="TreeGrafter"/>
</dbReference>
<sequence>MTDALAILSFVCAGFFVLFLFADRVRLNTPTSTLIAWFFICNLIHGVNAVIWKGNVDIKIPIWCDITTRLLLGANVGLPATFICIARKLEFVSSQREPPPDGQNKRVQIAIDIALCIVLPIIYILLRESASKHLDSAQRRAVDYIAQDRRFDLVRDLGCFASIHPSTPALIIVWLPPLLTCSIALLYCGVTIHNSFRISTSSFGSHVSSRSAYTSSIFIRTLIISLITSAVLGLTSLFALFSPPRLSNWTSWRKVHENFYDIDIISTKNELTGIQFAWWGFKAVSIVYLVLSLAIGQEIRDGAKWIRSIIIKWNKDRKRRSVPSILMMHTQGIRQTQMVTKCSPPPLSPPPPLTLELKSGWDDMLDDKASKGFKSKNRSKLSLSPSSGRSASSVPSSSPCSSPTPSSARSSPAPENDSFAIDTLNYLNSPIAQSLGLRSPPPVYSSPQKTSYNITPWRRPQTPTKAPTPVTPSTVTVEVDIAPLKAQGPARQSIPDDAKSTVSSIWEAPWPEPPASVPQGSPTPSLIQGLFHARSSSRSLPQSRCPSPALSCDTLGLPILSPSSPPDKPFQGAVAEALLPGRPGSSPAAIRPPRRSSLRRLGSLEGLNVPGIGRGVSNRAGKEIIYMTVVKETV</sequence>
<feature type="compositionally biased region" description="Low complexity" evidence="10">
    <location>
        <begin position="380"/>
        <end position="414"/>
    </location>
</feature>
<evidence type="ECO:0000256" key="10">
    <source>
        <dbReference type="SAM" id="MobiDB-lite"/>
    </source>
</evidence>
<dbReference type="EMBL" id="JACETU010000009">
    <property type="protein sequence ID" value="KAF7421290.1"/>
    <property type="molecule type" value="Genomic_DNA"/>
</dbReference>
<keyword evidence="3" id="KW-0589">Pheromone response</keyword>
<dbReference type="RefSeq" id="XP_036627148.1">
    <property type="nucleotide sequence ID" value="XM_036781293.1"/>
</dbReference>
<accession>A0A8H6ZM61</accession>